<name>A0A8H6SD58_MYCCL</name>
<accession>A0A8H6SD58</accession>
<evidence type="ECO:0000259" key="1">
    <source>
        <dbReference type="SMART" id="SM00225"/>
    </source>
</evidence>
<dbReference type="CDD" id="cd18186">
    <property type="entry name" value="BTB_POZ_ZBTB_KLHL-like"/>
    <property type="match status" value="1"/>
</dbReference>
<dbReference type="InterPro" id="IPR011333">
    <property type="entry name" value="SKP1/BTB/POZ_sf"/>
</dbReference>
<dbReference type="InterPro" id="IPR000210">
    <property type="entry name" value="BTB/POZ_dom"/>
</dbReference>
<dbReference type="SMART" id="SM00225">
    <property type="entry name" value="BTB"/>
    <property type="match status" value="1"/>
</dbReference>
<organism evidence="2 3">
    <name type="scientific">Mycena chlorophos</name>
    <name type="common">Agaric fungus</name>
    <name type="synonym">Agaricus chlorophos</name>
    <dbReference type="NCBI Taxonomy" id="658473"/>
    <lineage>
        <taxon>Eukaryota</taxon>
        <taxon>Fungi</taxon>
        <taxon>Dikarya</taxon>
        <taxon>Basidiomycota</taxon>
        <taxon>Agaricomycotina</taxon>
        <taxon>Agaricomycetes</taxon>
        <taxon>Agaricomycetidae</taxon>
        <taxon>Agaricales</taxon>
        <taxon>Marasmiineae</taxon>
        <taxon>Mycenaceae</taxon>
        <taxon>Mycena</taxon>
    </lineage>
</organism>
<sequence length="331" mass="37358">MEPDGDASSSTPLRADGLYWQDCGLVLQAEDTVYRLSRDFLASHSPVFRDMLLIPTPADAETFDGCPLVRLTDSAKDITRFFNALVRYECVYFPPHPIPVSFPVVASVLRMSDKYGVDGLRARALVHLSEVHPTTLADFRALPPGLTEHLLIDGLYQARAEVVKLARQLSIDWLLPVAFYRLCQLNPHPHMFTSDITLEDKERWLTGLRLLEGKENNKMIDFLWTPRVIDGCTSRSKCSEERLACRKEAEGWGIIGHKTGGRQLPLDLWDNGDWARLGVCGNCLATMTAEHATCMQALWDRLPAIFDLPSWGALEARKANMMKQCQLHDYE</sequence>
<dbReference type="SUPFAM" id="SSF54695">
    <property type="entry name" value="POZ domain"/>
    <property type="match status" value="1"/>
</dbReference>
<dbReference type="Gene3D" id="3.30.710.10">
    <property type="entry name" value="Potassium Channel Kv1.1, Chain A"/>
    <property type="match status" value="1"/>
</dbReference>
<comment type="caution">
    <text evidence="2">The sequence shown here is derived from an EMBL/GenBank/DDBJ whole genome shotgun (WGS) entry which is preliminary data.</text>
</comment>
<evidence type="ECO:0000313" key="3">
    <source>
        <dbReference type="Proteomes" id="UP000613580"/>
    </source>
</evidence>
<feature type="domain" description="BTB" evidence="1">
    <location>
        <begin position="23"/>
        <end position="132"/>
    </location>
</feature>
<dbReference type="OrthoDB" id="3893071at2759"/>
<dbReference type="AlphaFoldDB" id="A0A8H6SD58"/>
<protein>
    <submittedName>
        <fullName evidence="2">BTB domain-containing protein</fullName>
    </submittedName>
</protein>
<reference evidence="2" key="1">
    <citation type="submission" date="2020-05" db="EMBL/GenBank/DDBJ databases">
        <title>Mycena genomes resolve the evolution of fungal bioluminescence.</title>
        <authorList>
            <person name="Tsai I.J."/>
        </authorList>
    </citation>
    <scope>NUCLEOTIDE SEQUENCE</scope>
    <source>
        <strain evidence="2">110903Hualien_Pintung</strain>
    </source>
</reference>
<keyword evidence="3" id="KW-1185">Reference proteome</keyword>
<evidence type="ECO:0000313" key="2">
    <source>
        <dbReference type="EMBL" id="KAF7296550.1"/>
    </source>
</evidence>
<dbReference type="Proteomes" id="UP000613580">
    <property type="component" value="Unassembled WGS sequence"/>
</dbReference>
<gene>
    <name evidence="2" type="ORF">HMN09_01062000</name>
</gene>
<proteinExistence type="predicted"/>
<dbReference type="EMBL" id="JACAZE010000016">
    <property type="protein sequence ID" value="KAF7296550.1"/>
    <property type="molecule type" value="Genomic_DNA"/>
</dbReference>